<dbReference type="Proteomes" id="UP000249789">
    <property type="component" value="Unassembled WGS sequence"/>
</dbReference>
<dbReference type="EMBL" id="KZ824628">
    <property type="protein sequence ID" value="RAK80485.1"/>
    <property type="molecule type" value="Genomic_DNA"/>
</dbReference>
<evidence type="ECO:0000313" key="3">
    <source>
        <dbReference type="Proteomes" id="UP000249789"/>
    </source>
</evidence>
<organism evidence="2 3">
    <name type="scientific">Aspergillus fijiensis CBS 313.89</name>
    <dbReference type="NCBI Taxonomy" id="1448319"/>
    <lineage>
        <taxon>Eukaryota</taxon>
        <taxon>Fungi</taxon>
        <taxon>Dikarya</taxon>
        <taxon>Ascomycota</taxon>
        <taxon>Pezizomycotina</taxon>
        <taxon>Eurotiomycetes</taxon>
        <taxon>Eurotiomycetidae</taxon>
        <taxon>Eurotiales</taxon>
        <taxon>Aspergillaceae</taxon>
        <taxon>Aspergillus</taxon>
    </lineage>
</organism>
<keyword evidence="3" id="KW-1185">Reference proteome</keyword>
<evidence type="ECO:0000313" key="2">
    <source>
        <dbReference type="EMBL" id="RAK80485.1"/>
    </source>
</evidence>
<reference evidence="2 3" key="1">
    <citation type="submission" date="2018-02" db="EMBL/GenBank/DDBJ databases">
        <title>The genomes of Aspergillus section Nigri reveals drivers in fungal speciation.</title>
        <authorList>
            <consortium name="DOE Joint Genome Institute"/>
            <person name="Vesth T.C."/>
            <person name="Nybo J."/>
            <person name="Theobald S."/>
            <person name="Brandl J."/>
            <person name="Frisvad J.C."/>
            <person name="Nielsen K.F."/>
            <person name="Lyhne E.K."/>
            <person name="Kogle M.E."/>
            <person name="Kuo A."/>
            <person name="Riley R."/>
            <person name="Clum A."/>
            <person name="Nolan M."/>
            <person name="Lipzen A."/>
            <person name="Salamov A."/>
            <person name="Henrissat B."/>
            <person name="Wiebenga A."/>
            <person name="De vries R.P."/>
            <person name="Grigoriev I.V."/>
            <person name="Mortensen U.H."/>
            <person name="Andersen M.R."/>
            <person name="Baker S.E."/>
        </authorList>
    </citation>
    <scope>NUCLEOTIDE SEQUENCE [LARGE SCALE GENOMIC DNA]</scope>
    <source>
        <strain evidence="2 3">CBS 313.89</strain>
    </source>
</reference>
<dbReference type="RefSeq" id="XP_040804495.1">
    <property type="nucleotide sequence ID" value="XM_040940280.1"/>
</dbReference>
<keyword evidence="1" id="KW-1133">Transmembrane helix</keyword>
<dbReference type="VEuPathDB" id="FungiDB:BO72DRAFT_280817"/>
<protein>
    <submittedName>
        <fullName evidence="2">Uncharacterized protein</fullName>
    </submittedName>
</protein>
<sequence length="87" mass="10267">MMQLCDGFLGLPDSSLSTAGMNGFMCSYFLDREFFLWWGCFLIQIIGSAYHRCRVGSRGSGWWRTERRKRRKTELRLVHTKRKILAE</sequence>
<feature type="transmembrane region" description="Helical" evidence="1">
    <location>
        <begin position="35"/>
        <end position="53"/>
    </location>
</feature>
<proteinExistence type="predicted"/>
<gene>
    <name evidence="2" type="ORF">BO72DRAFT_280817</name>
</gene>
<evidence type="ECO:0000256" key="1">
    <source>
        <dbReference type="SAM" id="Phobius"/>
    </source>
</evidence>
<dbReference type="AlphaFoldDB" id="A0A8G1RZ95"/>
<name>A0A8G1RZ95_9EURO</name>
<dbReference type="GeneID" id="63857613"/>
<keyword evidence="1" id="KW-0812">Transmembrane</keyword>
<accession>A0A8G1RZ95</accession>
<keyword evidence="1" id="KW-0472">Membrane</keyword>